<protein>
    <recommendedName>
        <fullName evidence="3">Tetratricopeptide repeat protein</fullName>
    </recommendedName>
</protein>
<dbReference type="AlphaFoldDB" id="A0A933ML31"/>
<dbReference type="Proteomes" id="UP000736328">
    <property type="component" value="Unassembled WGS sequence"/>
</dbReference>
<reference evidence="1" key="1">
    <citation type="submission" date="2020-07" db="EMBL/GenBank/DDBJ databases">
        <title>Huge and variable diversity of episymbiotic CPR bacteria and DPANN archaea in groundwater ecosystems.</title>
        <authorList>
            <person name="He C.Y."/>
            <person name="Keren R."/>
            <person name="Whittaker M."/>
            <person name="Farag I.F."/>
            <person name="Doudna J."/>
            <person name="Cate J.H.D."/>
            <person name="Banfield J.F."/>
        </authorList>
    </citation>
    <scope>NUCLEOTIDE SEQUENCE</scope>
    <source>
        <strain evidence="1">NC_groundwater_1520_Pr4_B-0.1um_53_5</strain>
    </source>
</reference>
<comment type="caution">
    <text evidence="1">The sequence shown here is derived from an EMBL/GenBank/DDBJ whole genome shotgun (WGS) entry which is preliminary data.</text>
</comment>
<accession>A0A933ML31</accession>
<evidence type="ECO:0008006" key="3">
    <source>
        <dbReference type="Google" id="ProtNLM"/>
    </source>
</evidence>
<evidence type="ECO:0000313" key="1">
    <source>
        <dbReference type="EMBL" id="MBI4727608.1"/>
    </source>
</evidence>
<organism evidence="1 2">
    <name type="scientific">candidate division TA06 bacterium</name>
    <dbReference type="NCBI Taxonomy" id="2250710"/>
    <lineage>
        <taxon>Bacteria</taxon>
        <taxon>Bacteria division TA06</taxon>
    </lineage>
</organism>
<name>A0A933ML31_UNCT6</name>
<gene>
    <name evidence="1" type="ORF">HY768_10405</name>
</gene>
<dbReference type="EMBL" id="JACQXR010000139">
    <property type="protein sequence ID" value="MBI4727608.1"/>
    <property type="molecule type" value="Genomic_DNA"/>
</dbReference>
<proteinExistence type="predicted"/>
<sequence length="61" mass="7240">MLDEYKDDKQQASIYFQLFKLTGRQEHRAKALALLRDLQQRQPGAEIKKMLAELEEYRGTQ</sequence>
<evidence type="ECO:0000313" key="2">
    <source>
        <dbReference type="Proteomes" id="UP000736328"/>
    </source>
</evidence>